<dbReference type="Proteomes" id="UP000573499">
    <property type="component" value="Unassembled WGS sequence"/>
</dbReference>
<keyword evidence="1 3" id="KW-0145">Chemotaxis</keyword>
<proteinExistence type="inferred from homology"/>
<comment type="function">
    <text evidence="3">Probably deamidates glutamine residues to glutamate on methyl-accepting chemotaxis receptors (MCPs), playing an important role in chemotaxis.</text>
</comment>
<evidence type="ECO:0000256" key="1">
    <source>
        <dbReference type="ARBA" id="ARBA00022500"/>
    </source>
</evidence>
<dbReference type="RefSeq" id="WP_182154491.1">
    <property type="nucleotide sequence ID" value="NZ_JACEZU010000008.1"/>
</dbReference>
<dbReference type="Pfam" id="PF03975">
    <property type="entry name" value="CheD"/>
    <property type="match status" value="1"/>
</dbReference>
<protein>
    <recommendedName>
        <fullName evidence="3">Probable chemoreceptor glutamine deamidase CheD</fullName>
        <ecNumber evidence="3">3.5.1.44</ecNumber>
    </recommendedName>
</protein>
<keyword evidence="2 3" id="KW-0378">Hydrolase</keyword>
<dbReference type="EMBL" id="JACEZU010000008">
    <property type="protein sequence ID" value="MBA5688638.1"/>
    <property type="molecule type" value="Genomic_DNA"/>
</dbReference>
<comment type="caution">
    <text evidence="4">The sequence shown here is derived from an EMBL/GenBank/DDBJ whole genome shotgun (WGS) entry which is preliminary data.</text>
</comment>
<evidence type="ECO:0000313" key="4">
    <source>
        <dbReference type="EMBL" id="MBA5688638.1"/>
    </source>
</evidence>
<gene>
    <name evidence="3" type="primary">cheD</name>
    <name evidence="4" type="ORF">H3H39_16460</name>
</gene>
<name>A0A7W2ILH6_9BURK</name>
<accession>A0A7W2ILH6</accession>
<dbReference type="HAMAP" id="MF_01440">
    <property type="entry name" value="CheD"/>
    <property type="match status" value="1"/>
</dbReference>
<dbReference type="GO" id="GO:0006935">
    <property type="term" value="P:chemotaxis"/>
    <property type="evidence" value="ECO:0007669"/>
    <property type="project" value="UniProtKB-UniRule"/>
</dbReference>
<evidence type="ECO:0000313" key="5">
    <source>
        <dbReference type="Proteomes" id="UP000573499"/>
    </source>
</evidence>
<dbReference type="CDD" id="cd16352">
    <property type="entry name" value="CheD"/>
    <property type="match status" value="1"/>
</dbReference>
<keyword evidence="5" id="KW-1185">Reference proteome</keyword>
<evidence type="ECO:0000256" key="2">
    <source>
        <dbReference type="ARBA" id="ARBA00022801"/>
    </source>
</evidence>
<dbReference type="PANTHER" id="PTHR35147">
    <property type="entry name" value="CHEMORECEPTOR GLUTAMINE DEAMIDASE CHED-RELATED"/>
    <property type="match status" value="1"/>
</dbReference>
<dbReference type="PANTHER" id="PTHR35147:SF3">
    <property type="entry name" value="CHEMORECEPTOR GLUTAMINE DEAMIDASE CHED 1-RELATED"/>
    <property type="match status" value="1"/>
</dbReference>
<dbReference type="InterPro" id="IPR038592">
    <property type="entry name" value="CheD-like_sf"/>
</dbReference>
<comment type="catalytic activity">
    <reaction evidence="3">
        <text>L-glutaminyl-[protein] + H2O = L-glutamyl-[protein] + NH4(+)</text>
        <dbReference type="Rhea" id="RHEA:16441"/>
        <dbReference type="Rhea" id="RHEA-COMP:10207"/>
        <dbReference type="Rhea" id="RHEA-COMP:10208"/>
        <dbReference type="ChEBI" id="CHEBI:15377"/>
        <dbReference type="ChEBI" id="CHEBI:28938"/>
        <dbReference type="ChEBI" id="CHEBI:29973"/>
        <dbReference type="ChEBI" id="CHEBI:30011"/>
        <dbReference type="EC" id="3.5.1.44"/>
    </reaction>
</comment>
<reference evidence="4 5" key="1">
    <citation type="submission" date="2020-07" db="EMBL/GenBank/DDBJ databases">
        <title>Novel species isolated from subtropical streams in China.</title>
        <authorList>
            <person name="Lu H."/>
        </authorList>
    </citation>
    <scope>NUCLEOTIDE SEQUENCE [LARGE SCALE GENOMIC DNA]</scope>
    <source>
        <strain evidence="4 5">LX47W</strain>
    </source>
</reference>
<comment type="similarity">
    <text evidence="3">Belongs to the CheD family.</text>
</comment>
<dbReference type="AlphaFoldDB" id="A0A7W2ILH6"/>
<dbReference type="InterPro" id="IPR005659">
    <property type="entry name" value="Chemorcpt_Glu_NH3ase_CheD"/>
</dbReference>
<dbReference type="InterPro" id="IPR011324">
    <property type="entry name" value="Cytotoxic_necrot_fac-like_cat"/>
</dbReference>
<dbReference type="GO" id="GO:0050568">
    <property type="term" value="F:protein-glutamine glutaminase activity"/>
    <property type="evidence" value="ECO:0007669"/>
    <property type="project" value="UniProtKB-UniRule"/>
</dbReference>
<evidence type="ECO:0000256" key="3">
    <source>
        <dbReference type="HAMAP-Rule" id="MF_01440"/>
    </source>
</evidence>
<organism evidence="4 5">
    <name type="scientific">Rugamonas apoptosis</name>
    <dbReference type="NCBI Taxonomy" id="2758570"/>
    <lineage>
        <taxon>Bacteria</taxon>
        <taxon>Pseudomonadati</taxon>
        <taxon>Pseudomonadota</taxon>
        <taxon>Betaproteobacteria</taxon>
        <taxon>Burkholderiales</taxon>
        <taxon>Oxalobacteraceae</taxon>
        <taxon>Telluria group</taxon>
        <taxon>Rugamonas</taxon>
    </lineage>
</organism>
<dbReference type="EC" id="3.5.1.44" evidence="3"/>
<dbReference type="SUPFAM" id="SSF64438">
    <property type="entry name" value="CNF1/YfiH-like putative cysteine hydrolases"/>
    <property type="match status" value="1"/>
</dbReference>
<dbReference type="Gene3D" id="3.30.1330.200">
    <property type="match status" value="1"/>
</dbReference>
<sequence>MQRAQQVTDIFLLPGQYFVGGEGHRVRTVLGSCVSITLWHAPRRIGAMSHFVLPASERAAGGQPNPHYGADALELMLRDLAALGVAPSECQAKVFGGASMFAHRLRGNSQDIGRRNGAQALRLLRERGIVIASESLYGSGHRRIVFSMASGDVWSHQVAPGDACATAWQRRPPR</sequence>